<dbReference type="eggNOG" id="COG5373">
    <property type="taxonomic scope" value="Bacteria"/>
</dbReference>
<evidence type="ECO:0000313" key="3">
    <source>
        <dbReference type="Proteomes" id="UP000044071"/>
    </source>
</evidence>
<dbReference type="PANTHER" id="PTHR38434">
    <property type="entry name" value="BLL2549 PROTEIN"/>
    <property type="match status" value="1"/>
</dbReference>
<accession>A0A078KY35</accession>
<dbReference type="Pfam" id="PF10101">
    <property type="entry name" value="DUF2339"/>
    <property type="match status" value="1"/>
</dbReference>
<feature type="transmembrane region" description="Helical" evidence="1">
    <location>
        <begin position="352"/>
        <end position="368"/>
    </location>
</feature>
<reference evidence="2 3" key="1">
    <citation type="submission" date="2014-06" db="EMBL/GenBank/DDBJ databases">
        <authorList>
            <person name="Urmite Genomes Urmite Genomes"/>
        </authorList>
    </citation>
    <scope>NUCLEOTIDE SEQUENCE [LARGE SCALE GENOMIC DNA]</scope>
</reference>
<proteinExistence type="predicted"/>
<feature type="transmembrane region" description="Helical" evidence="1">
    <location>
        <begin position="514"/>
        <end position="534"/>
    </location>
</feature>
<feature type="transmembrane region" description="Helical" evidence="1">
    <location>
        <begin position="487"/>
        <end position="508"/>
    </location>
</feature>
<keyword evidence="3" id="KW-1185">Reference proteome</keyword>
<dbReference type="EMBL" id="CCSB01000002">
    <property type="protein sequence ID" value="CDZ77922.1"/>
    <property type="molecule type" value="Genomic_DNA"/>
</dbReference>
<feature type="transmembrane region" description="Helical" evidence="1">
    <location>
        <begin position="216"/>
        <end position="233"/>
    </location>
</feature>
<feature type="transmembrane region" description="Helical" evidence="1">
    <location>
        <begin position="239"/>
        <end position="260"/>
    </location>
</feature>
<dbReference type="PANTHER" id="PTHR38434:SF1">
    <property type="entry name" value="BLL2549 PROTEIN"/>
    <property type="match status" value="1"/>
</dbReference>
<dbReference type="OrthoDB" id="8554743at2"/>
<feature type="transmembrane region" description="Helical" evidence="1">
    <location>
        <begin position="380"/>
        <end position="398"/>
    </location>
</feature>
<feature type="transmembrane region" description="Helical" evidence="1">
    <location>
        <begin position="116"/>
        <end position="135"/>
    </location>
</feature>
<feature type="transmembrane region" description="Helical" evidence="1">
    <location>
        <begin position="168"/>
        <end position="186"/>
    </location>
</feature>
<feature type="transmembrane region" description="Helical" evidence="1">
    <location>
        <begin position="404"/>
        <end position="424"/>
    </location>
</feature>
<protein>
    <submittedName>
        <fullName evidence="2">Putative membrane protein</fullName>
    </submittedName>
</protein>
<feature type="transmembrane region" description="Helical" evidence="1">
    <location>
        <begin position="272"/>
        <end position="290"/>
    </location>
</feature>
<dbReference type="InterPro" id="IPR019286">
    <property type="entry name" value="DUF2339_TM"/>
</dbReference>
<feature type="transmembrane region" description="Helical" evidence="1">
    <location>
        <begin position="92"/>
        <end position="109"/>
    </location>
</feature>
<keyword evidence="1" id="KW-1133">Transmembrane helix</keyword>
<feature type="transmembrane region" description="Helical" evidence="1">
    <location>
        <begin position="296"/>
        <end position="316"/>
    </location>
</feature>
<feature type="transmembrane region" description="Helical" evidence="1">
    <location>
        <begin position="328"/>
        <end position="346"/>
    </location>
</feature>
<evidence type="ECO:0000256" key="1">
    <source>
        <dbReference type="SAM" id="Phobius"/>
    </source>
</evidence>
<dbReference type="Proteomes" id="UP000044071">
    <property type="component" value="Unassembled WGS sequence"/>
</dbReference>
<organism evidence="2 3">
    <name type="scientific">Legionella massiliensis</name>
    <dbReference type="NCBI Taxonomy" id="1034943"/>
    <lineage>
        <taxon>Bacteria</taxon>
        <taxon>Pseudomonadati</taxon>
        <taxon>Pseudomonadota</taxon>
        <taxon>Gammaproteobacteria</taxon>
        <taxon>Legionellales</taxon>
        <taxon>Legionellaceae</taxon>
        <taxon>Legionella</taxon>
    </lineage>
</organism>
<sequence>MDSTQLEERLNFIEARLAAIEEKLNLIPQKNEVKQAPIAEKKAPSEIARPIHPPKYGNWLGIIAVICFVFAAGFIIKLSIESGWLTPAKQLGLAALLGLALIASGTVLLSSDRSYAGLLPASGIIILYITLFAAYRYYFFLSFQTAIAMLSLNSGMCVWFYKKIKHDLYAIIAAIGAYLGPFLLTLNTNAVFSLYYLIICSFTFATISICLQSRTLTVISAYLAILVTSFIGLHMDQDLLLAIVLALYFLIFSIGTYYYTQLTKQELTEKEGWSLFPVLLIFYAMEYYFIDRIQPGLAPWISLGFAAVLGGLYLSAKKWFPERSINSQIITLAFVTIVCFHSIYLELLPAEVRPWLFVIIVLGFSFPIKTFNAPTPHTYLFPKIALCIIVAIEYLNMLDHLMGAFSLSWFMVSMASFISIWLMINQKRECFTKRDEYGYILLGTAHLLAISGLYQITADYGSLAVSASWLFYAIAVMSFAFIRKDKLFAKSALLILSFAAGKALLYDAGSTPTVIRILCLMLTGVVLYASGFVVRRMAEWQD</sequence>
<evidence type="ECO:0000313" key="2">
    <source>
        <dbReference type="EMBL" id="CDZ77922.1"/>
    </source>
</evidence>
<feature type="transmembrane region" description="Helical" evidence="1">
    <location>
        <begin position="460"/>
        <end position="482"/>
    </location>
</feature>
<keyword evidence="1" id="KW-0812">Transmembrane</keyword>
<feature type="transmembrane region" description="Helical" evidence="1">
    <location>
        <begin position="141"/>
        <end position="161"/>
    </location>
</feature>
<feature type="transmembrane region" description="Helical" evidence="1">
    <location>
        <begin position="59"/>
        <end position="80"/>
    </location>
</feature>
<name>A0A078KY35_9GAMM</name>
<keyword evidence="1" id="KW-0472">Membrane</keyword>
<dbReference type="STRING" id="1034943.BN59_02216"/>
<feature type="transmembrane region" description="Helical" evidence="1">
    <location>
        <begin position="436"/>
        <end position="454"/>
    </location>
</feature>
<gene>
    <name evidence="2" type="ORF">BN59_02216</name>
</gene>
<dbReference type="AlphaFoldDB" id="A0A078KY35"/>
<dbReference type="RefSeq" id="WP_043874380.1">
    <property type="nucleotide sequence ID" value="NZ_CCVW01000002.1"/>
</dbReference>
<feature type="transmembrane region" description="Helical" evidence="1">
    <location>
        <begin position="192"/>
        <end position="211"/>
    </location>
</feature>